<evidence type="ECO:0000256" key="5">
    <source>
        <dbReference type="ARBA" id="ARBA00023277"/>
    </source>
</evidence>
<dbReference type="InterPro" id="IPR017853">
    <property type="entry name" value="GH"/>
</dbReference>
<dbReference type="PRINTS" id="PR00110">
    <property type="entry name" value="ALPHAAMYLASE"/>
</dbReference>
<dbReference type="PANTHER" id="PTHR43447">
    <property type="entry name" value="ALPHA-AMYLASE"/>
    <property type="match status" value="1"/>
</dbReference>
<keyword evidence="4 11" id="KW-0378">Hydrolase</keyword>
<feature type="domain" description="Glycosyl hydrolase family 13 catalytic" evidence="10">
    <location>
        <begin position="71"/>
        <end position="432"/>
    </location>
</feature>
<dbReference type="EC" id="3.2.1.1" evidence="11"/>
<feature type="binding site" evidence="8">
    <location>
        <position position="171"/>
    </location>
    <ligand>
        <name>Ca(2+)</name>
        <dbReference type="ChEBI" id="CHEBI:29108"/>
        <label>1</label>
    </ligand>
</feature>
<evidence type="ECO:0000256" key="7">
    <source>
        <dbReference type="PIRSR" id="PIRSR001021-1"/>
    </source>
</evidence>
<evidence type="ECO:0000256" key="8">
    <source>
        <dbReference type="PIRSR" id="PIRSR001021-2"/>
    </source>
</evidence>
<protein>
    <submittedName>
        <fullName evidence="11">Alpha-amylase</fullName>
        <ecNumber evidence="11">3.2.1.1</ecNumber>
    </submittedName>
</protein>
<gene>
    <name evidence="11" type="ORF">D1632_16095</name>
</gene>
<dbReference type="AlphaFoldDB" id="A0A3M7LA46"/>
<evidence type="ECO:0000256" key="4">
    <source>
        <dbReference type="ARBA" id="ARBA00022801"/>
    </source>
</evidence>
<evidence type="ECO:0000256" key="2">
    <source>
        <dbReference type="ARBA" id="ARBA00008061"/>
    </source>
</evidence>
<keyword evidence="12" id="KW-1185">Reference proteome</keyword>
<comment type="caution">
    <text evidence="11">The sequence shown here is derived from an EMBL/GenBank/DDBJ whole genome shotgun (WGS) entry which is preliminary data.</text>
</comment>
<evidence type="ECO:0000313" key="11">
    <source>
        <dbReference type="EMBL" id="RMZ59079.1"/>
    </source>
</evidence>
<name>A0A3M7LA46_9FLAO</name>
<comment type="cofactor">
    <cofactor evidence="1">
        <name>Ca(2+)</name>
        <dbReference type="ChEBI" id="CHEBI:29108"/>
    </cofactor>
</comment>
<dbReference type="GO" id="GO:0005975">
    <property type="term" value="P:carbohydrate metabolic process"/>
    <property type="evidence" value="ECO:0007669"/>
    <property type="project" value="InterPro"/>
</dbReference>
<dbReference type="Pfam" id="PF00128">
    <property type="entry name" value="Alpha-amylase"/>
    <property type="match status" value="1"/>
</dbReference>
<proteinExistence type="inferred from homology"/>
<dbReference type="GO" id="GO:0004556">
    <property type="term" value="F:alpha-amylase activity"/>
    <property type="evidence" value="ECO:0007669"/>
    <property type="project" value="UniProtKB-EC"/>
</dbReference>
<organism evidence="11 12">
    <name type="scientific">Chryseobacterium nematophagum</name>
    <dbReference type="NCBI Taxonomy" id="2305228"/>
    <lineage>
        <taxon>Bacteria</taxon>
        <taxon>Pseudomonadati</taxon>
        <taxon>Bacteroidota</taxon>
        <taxon>Flavobacteriia</taxon>
        <taxon>Flavobacteriales</taxon>
        <taxon>Weeksellaceae</taxon>
        <taxon>Chryseobacterium group</taxon>
        <taxon>Chryseobacterium</taxon>
    </lineage>
</organism>
<keyword evidence="6 11" id="KW-0326">Glycosidase</keyword>
<dbReference type="InterPro" id="IPR015237">
    <property type="entry name" value="Alpha-amylase_C_pro"/>
</dbReference>
<feature type="binding site" evidence="8">
    <location>
        <position position="235"/>
    </location>
    <ligand>
        <name>Ca(2+)</name>
        <dbReference type="ChEBI" id="CHEBI:29108"/>
        <label>1</label>
    </ligand>
</feature>
<dbReference type="Pfam" id="PF09154">
    <property type="entry name" value="Alpha-amy_C_pro"/>
    <property type="match status" value="1"/>
</dbReference>
<dbReference type="GO" id="GO:0005509">
    <property type="term" value="F:calcium ion binding"/>
    <property type="evidence" value="ECO:0007669"/>
    <property type="project" value="InterPro"/>
</dbReference>
<dbReference type="Proteomes" id="UP000267524">
    <property type="component" value="Unassembled WGS sequence"/>
</dbReference>
<dbReference type="PIRSF" id="PIRSF001021">
    <property type="entry name" value="Alph-amls_thrmst"/>
    <property type="match status" value="1"/>
</dbReference>
<reference evidence="11 12" key="1">
    <citation type="submission" date="2018-08" db="EMBL/GenBank/DDBJ databases">
        <title>Chryseobacterium nematophagum: a novel matrix digesting pathogen of nematodes.</title>
        <authorList>
            <person name="Page A."/>
            <person name="Roberts M."/>
            <person name="Felix M.-A."/>
            <person name="Weir W."/>
        </authorList>
    </citation>
    <scope>NUCLEOTIDE SEQUENCE [LARGE SCALE GENOMIC DNA]</scope>
    <source>
        <strain evidence="11 12">JUb275</strain>
    </source>
</reference>
<dbReference type="RefSeq" id="WP_122548232.1">
    <property type="nucleotide sequence ID" value="NZ_QWIV01000014.1"/>
</dbReference>
<comment type="similarity">
    <text evidence="2 9">Belongs to the glycosyl hydrolase 13 family.</text>
</comment>
<feature type="active site" description="Nucleophile" evidence="7">
    <location>
        <position position="260"/>
    </location>
</feature>
<dbReference type="InterPro" id="IPR006047">
    <property type="entry name" value="GH13_cat_dom"/>
</dbReference>
<dbReference type="Gene3D" id="2.60.40.1180">
    <property type="entry name" value="Golgi alpha-mannosidase II"/>
    <property type="match status" value="1"/>
</dbReference>
<dbReference type="EMBL" id="QWIV01000014">
    <property type="protein sequence ID" value="RMZ59079.1"/>
    <property type="molecule type" value="Genomic_DNA"/>
</dbReference>
<evidence type="ECO:0000256" key="6">
    <source>
        <dbReference type="ARBA" id="ARBA00023295"/>
    </source>
</evidence>
<feature type="active site" description="Proton donor" evidence="7">
    <location>
        <position position="284"/>
    </location>
</feature>
<evidence type="ECO:0000259" key="10">
    <source>
        <dbReference type="SMART" id="SM00642"/>
    </source>
</evidence>
<keyword evidence="3 8" id="KW-0479">Metal-binding</keyword>
<dbReference type="PROSITE" id="PS51257">
    <property type="entry name" value="PROKAR_LIPOPROTEIN"/>
    <property type="match status" value="1"/>
</dbReference>
<dbReference type="InterPro" id="IPR013780">
    <property type="entry name" value="Glyco_hydro_b"/>
</dbReference>
<accession>A0A3M7LA46</accession>
<evidence type="ECO:0000256" key="3">
    <source>
        <dbReference type="ARBA" id="ARBA00022723"/>
    </source>
</evidence>
<evidence type="ECO:0000256" key="1">
    <source>
        <dbReference type="ARBA" id="ARBA00001913"/>
    </source>
</evidence>
<dbReference type="SUPFAM" id="SSF51445">
    <property type="entry name" value="(Trans)glycosidases"/>
    <property type="match status" value="1"/>
</dbReference>
<dbReference type="InterPro" id="IPR013776">
    <property type="entry name" value="A-amylase_thermo"/>
</dbReference>
<dbReference type="CDD" id="cd11314">
    <property type="entry name" value="AmyAc_arch_bac_plant_AmyA"/>
    <property type="match status" value="1"/>
</dbReference>
<evidence type="ECO:0000256" key="9">
    <source>
        <dbReference type="RuleBase" id="RU003615"/>
    </source>
</evidence>
<dbReference type="SMART" id="SM00642">
    <property type="entry name" value="Aamy"/>
    <property type="match status" value="1"/>
</dbReference>
<dbReference type="NCBIfam" id="NF006970">
    <property type="entry name" value="PRK09441.1-3"/>
    <property type="match status" value="1"/>
</dbReference>
<keyword evidence="5" id="KW-0119">Carbohydrate metabolism</keyword>
<dbReference type="InterPro" id="IPR006046">
    <property type="entry name" value="Alpha_amylase"/>
</dbReference>
<evidence type="ECO:0000313" key="12">
    <source>
        <dbReference type="Proteomes" id="UP000267524"/>
    </source>
</evidence>
<dbReference type="Gene3D" id="3.20.20.80">
    <property type="entry name" value="Glycosidases"/>
    <property type="match status" value="1"/>
</dbReference>
<keyword evidence="8" id="KW-0106">Calcium</keyword>
<sequence>MKSIYTITTFLMFWALSSCQGNDECIQPLPDKLKSYNTINTVTDVTFHDGRSFGAGNILGNENSFAASTEGVLMQGFYWDVPAGGNWWDILKGKLTDWSKAGIGAVWLPPVSKAQNGALSMGYDPTDYYDFGEYNQNGNIETRFGSRVELEALIKKAHAEKIKVYADIVINHNSGGQLEKNPFTGTDTWTDFSGIASGKFPRNYNDFYKNSHGTNDEGAFGGFPDLCHANPYVQDWLWGREDSVGKYYKNVMKFDGWRFDYVKGFGPWVVNAWNKNVGGFSVGELWDSNVDTLEWWANQANSSVFDFAAFYKMDEAFDNGNLNALKDDMMWKRNPFRAVTFVANHDTDIINNKMLAYAYILSHEGYPTIFYRDYEEWLNKDKLNNLIWIHNNKATGTTSILHVDQDEYIARRNGYNGNPGLIIYINGSSNWQERWVDTHWENKQLKDFTGHSSWYPTTETDKRVKIQCPPNSYSIWSINQ</sequence>